<comment type="caution">
    <text evidence="1">The sequence shown here is derived from an EMBL/GenBank/DDBJ whole genome shotgun (WGS) entry which is preliminary data.</text>
</comment>
<evidence type="ECO:0000313" key="2">
    <source>
        <dbReference type="Proteomes" id="UP000283387"/>
    </source>
</evidence>
<name>A0A419W8I5_9BACT</name>
<dbReference type="Pfam" id="PF11751">
    <property type="entry name" value="PorP_SprF"/>
    <property type="match status" value="1"/>
</dbReference>
<keyword evidence="2" id="KW-1185">Reference proteome</keyword>
<dbReference type="AlphaFoldDB" id="A0A419W8I5"/>
<evidence type="ECO:0000313" key="1">
    <source>
        <dbReference type="EMBL" id="RKD91787.1"/>
    </source>
</evidence>
<dbReference type="Proteomes" id="UP000283387">
    <property type="component" value="Unassembled WGS sequence"/>
</dbReference>
<reference evidence="1 2" key="1">
    <citation type="submission" date="2018-09" db="EMBL/GenBank/DDBJ databases">
        <title>Genomic Encyclopedia of Archaeal and Bacterial Type Strains, Phase II (KMG-II): from individual species to whole genera.</title>
        <authorList>
            <person name="Goeker M."/>
        </authorList>
    </citation>
    <scope>NUCLEOTIDE SEQUENCE [LARGE SCALE GENOMIC DNA]</scope>
    <source>
        <strain evidence="1 2">DSM 27148</strain>
    </source>
</reference>
<dbReference type="NCBIfam" id="TIGR03519">
    <property type="entry name" value="T9SS_PorP_fam"/>
    <property type="match status" value="1"/>
</dbReference>
<dbReference type="InterPro" id="IPR019861">
    <property type="entry name" value="PorP/SprF_Bacteroidetes"/>
</dbReference>
<organism evidence="1 2">
    <name type="scientific">Mangrovibacterium diazotrophicum</name>
    <dbReference type="NCBI Taxonomy" id="1261403"/>
    <lineage>
        <taxon>Bacteria</taxon>
        <taxon>Pseudomonadati</taxon>
        <taxon>Bacteroidota</taxon>
        <taxon>Bacteroidia</taxon>
        <taxon>Marinilabiliales</taxon>
        <taxon>Prolixibacteraceae</taxon>
        <taxon>Mangrovibacterium</taxon>
    </lineage>
</organism>
<dbReference type="EMBL" id="RAPN01000001">
    <property type="protein sequence ID" value="RKD91787.1"/>
    <property type="molecule type" value="Genomic_DNA"/>
</dbReference>
<sequence length="317" mass="36936">MALSVVLMLFSAVESKAQVDRDRSHKIYTEPVFTQYMNGMQTINPAYAGMWEKVGIQVFTRRYFVGQDGAPLMAAATWYKPVKNDNNGIGLNITNEHIGYENKLTVAADYSYQVKLDWKTYLRLGLKVGFINYDNLLTRYDLDWGQDDPDPAFDTDIHQGMMLKWGVGALVYNRDFYIGLSVPQIISNKFRADVINFSSLADVRYAYLLGGYFFGRQRQIRFKPTILVKGAIGEPVTADISANWLFYDKFWVGAMYRTNNTAAIVTQFVMMKNIRFGYAMEFPFGREIFKYQLQTHEIRVVYEFDFYRRPYTRKQYF</sequence>
<proteinExistence type="predicted"/>
<protein>
    <submittedName>
        <fullName evidence="1">Type IX secretion system PorP/SprF family membrane protein</fullName>
    </submittedName>
</protein>
<accession>A0A419W8I5</accession>
<gene>
    <name evidence="1" type="ORF">BC643_2153</name>
</gene>